<dbReference type="Proteomes" id="UP000198583">
    <property type="component" value="Unassembled WGS sequence"/>
</dbReference>
<dbReference type="AlphaFoldDB" id="A0A1I6F6D4"/>
<dbReference type="CDD" id="cd04622">
    <property type="entry name" value="CBS_pair_HRP1_like"/>
    <property type="match status" value="1"/>
</dbReference>
<evidence type="ECO:0000313" key="4">
    <source>
        <dbReference type="EMBL" id="SFR25440.1"/>
    </source>
</evidence>
<dbReference type="SUPFAM" id="SSF54631">
    <property type="entry name" value="CBS-domain pair"/>
    <property type="match status" value="1"/>
</dbReference>
<evidence type="ECO:0000259" key="3">
    <source>
        <dbReference type="PROSITE" id="PS51371"/>
    </source>
</evidence>
<dbReference type="PANTHER" id="PTHR43080:SF2">
    <property type="entry name" value="CBS DOMAIN-CONTAINING PROTEIN"/>
    <property type="match status" value="1"/>
</dbReference>
<feature type="domain" description="CBS" evidence="3">
    <location>
        <begin position="19"/>
        <end position="76"/>
    </location>
</feature>
<dbReference type="PANTHER" id="PTHR43080">
    <property type="entry name" value="CBS DOMAIN-CONTAINING PROTEIN CBSX3, MITOCHONDRIAL"/>
    <property type="match status" value="1"/>
</dbReference>
<dbReference type="EMBL" id="FOYL01000008">
    <property type="protein sequence ID" value="SFR25440.1"/>
    <property type="molecule type" value="Genomic_DNA"/>
</dbReference>
<gene>
    <name evidence="4" type="ORF">SAMN04488564_108400</name>
</gene>
<dbReference type="InterPro" id="IPR000644">
    <property type="entry name" value="CBS_dom"/>
</dbReference>
<keyword evidence="1 2" id="KW-0129">CBS domain</keyword>
<dbReference type="PROSITE" id="PS51371">
    <property type="entry name" value="CBS"/>
    <property type="match status" value="2"/>
</dbReference>
<feature type="domain" description="CBS" evidence="3">
    <location>
        <begin position="78"/>
        <end position="140"/>
    </location>
</feature>
<organism evidence="4 5">
    <name type="scientific">Lentzea waywayandensis</name>
    <dbReference type="NCBI Taxonomy" id="84724"/>
    <lineage>
        <taxon>Bacteria</taxon>
        <taxon>Bacillati</taxon>
        <taxon>Actinomycetota</taxon>
        <taxon>Actinomycetes</taxon>
        <taxon>Pseudonocardiales</taxon>
        <taxon>Pseudonocardiaceae</taxon>
        <taxon>Lentzea</taxon>
    </lineage>
</organism>
<dbReference type="Gene3D" id="3.10.580.10">
    <property type="entry name" value="CBS-domain"/>
    <property type="match status" value="1"/>
</dbReference>
<protein>
    <submittedName>
        <fullName evidence="4">CBS domain-containing protein</fullName>
    </submittedName>
</protein>
<evidence type="ECO:0000313" key="5">
    <source>
        <dbReference type="Proteomes" id="UP000198583"/>
    </source>
</evidence>
<dbReference type="InterPro" id="IPR046342">
    <property type="entry name" value="CBS_dom_sf"/>
</dbReference>
<evidence type="ECO:0000256" key="1">
    <source>
        <dbReference type="ARBA" id="ARBA00023122"/>
    </source>
</evidence>
<dbReference type="InterPro" id="IPR051257">
    <property type="entry name" value="Diverse_CBS-Domain"/>
</dbReference>
<dbReference type="Pfam" id="PF00571">
    <property type="entry name" value="CBS"/>
    <property type="match status" value="2"/>
</dbReference>
<dbReference type="SMART" id="SM00116">
    <property type="entry name" value="CBS"/>
    <property type="match status" value="2"/>
</dbReference>
<name>A0A1I6F6D4_9PSEU</name>
<accession>A0A1I6F6D4</accession>
<dbReference type="STRING" id="84724.SAMN04488564_108400"/>
<evidence type="ECO:0000256" key="2">
    <source>
        <dbReference type="PROSITE-ProRule" id="PRU00703"/>
    </source>
</evidence>
<keyword evidence="5" id="KW-1185">Reference proteome</keyword>
<proteinExistence type="predicted"/>
<reference evidence="5" key="1">
    <citation type="submission" date="2016-10" db="EMBL/GenBank/DDBJ databases">
        <authorList>
            <person name="Varghese N."/>
            <person name="Submissions S."/>
        </authorList>
    </citation>
    <scope>NUCLEOTIDE SEQUENCE [LARGE SCALE GENOMIC DNA]</scope>
    <source>
        <strain evidence="5">DSM 44232</strain>
    </source>
</reference>
<sequence length="147" mass="16302">MLVAQGRKEEVVTTAREIMHPGVQCVDEDANLVEAARMMRDLDVGSLPICGKDDRLHGIITDRDIVIRAVAAGLDLAATRVGEFGCHVHWVNASDSLAQVLRTMEDNQIRRVPVIDEHRLVGMVSEADLARHLPEHELASFVERVYA</sequence>